<feature type="domain" description="HTH arsR-type" evidence="1">
    <location>
        <begin position="7"/>
        <end position="93"/>
    </location>
</feature>
<dbReference type="KEGG" id="cmic:caldi_25830"/>
<dbReference type="SMART" id="SM00418">
    <property type="entry name" value="HTH_ARSR"/>
    <property type="match status" value="1"/>
</dbReference>
<sequence length="231" mass="24812">MLRDPFKVAAVLGDPTRYRIFEHIVRRAPGGVTAQEMAQRFSLHPNVARMHLAKLQRAGLLFSRPDHRGRSGRPVHLYFPTGRAATFAVPSRNFELLAELLSLALAEFGPAGLEALDRVGAAFGRQVAAEAARAAAPSPGSAPGRGLETAAEQLRQQGIEIEVAGEAGATRITVTNCVFHELALSHPEHVCRLCAAVMHGLVSAFSATADIRVLESLPRGGERCEFAATHR</sequence>
<dbReference type="InterPro" id="IPR001845">
    <property type="entry name" value="HTH_ArsR_DNA-bd_dom"/>
</dbReference>
<accession>A0AA35CN72</accession>
<dbReference type="InterPro" id="IPR036390">
    <property type="entry name" value="WH_DNA-bd_sf"/>
</dbReference>
<dbReference type="Proteomes" id="UP001163687">
    <property type="component" value="Chromosome"/>
</dbReference>
<dbReference type="AlphaFoldDB" id="A0AA35CN72"/>
<gene>
    <name evidence="2" type="ORF">caldi_25830</name>
</gene>
<dbReference type="CDD" id="cd00090">
    <property type="entry name" value="HTH_ARSR"/>
    <property type="match status" value="1"/>
</dbReference>
<dbReference type="GO" id="GO:0003700">
    <property type="term" value="F:DNA-binding transcription factor activity"/>
    <property type="evidence" value="ECO:0007669"/>
    <property type="project" value="InterPro"/>
</dbReference>
<organism evidence="2 3">
    <name type="scientific">Caldinitratiruptor microaerophilus</name>
    <dbReference type="NCBI Taxonomy" id="671077"/>
    <lineage>
        <taxon>Bacteria</taxon>
        <taxon>Bacillati</taxon>
        <taxon>Bacillota</taxon>
        <taxon>Clostridia</taxon>
        <taxon>Eubacteriales</taxon>
        <taxon>Symbiobacteriaceae</taxon>
        <taxon>Caldinitratiruptor</taxon>
    </lineage>
</organism>
<evidence type="ECO:0000259" key="1">
    <source>
        <dbReference type="SMART" id="SM00418"/>
    </source>
</evidence>
<dbReference type="InterPro" id="IPR011991">
    <property type="entry name" value="ArsR-like_HTH"/>
</dbReference>
<dbReference type="Gene3D" id="1.10.10.10">
    <property type="entry name" value="Winged helix-like DNA-binding domain superfamily/Winged helix DNA-binding domain"/>
    <property type="match status" value="1"/>
</dbReference>
<proteinExistence type="predicted"/>
<dbReference type="Pfam" id="PF12840">
    <property type="entry name" value="HTH_20"/>
    <property type="match status" value="1"/>
</dbReference>
<protein>
    <submittedName>
        <fullName evidence="2">Transcriptional regulator</fullName>
    </submittedName>
</protein>
<dbReference type="InterPro" id="IPR036388">
    <property type="entry name" value="WH-like_DNA-bd_sf"/>
</dbReference>
<reference evidence="2" key="1">
    <citation type="submission" date="2022-03" db="EMBL/GenBank/DDBJ databases">
        <title>Complete genome sequence of Caldinitratiruptor microaerophilus.</title>
        <authorList>
            <person name="Mukaiyama R."/>
            <person name="Nishiyama T."/>
            <person name="Ueda K."/>
        </authorList>
    </citation>
    <scope>NUCLEOTIDE SEQUENCE</scope>
    <source>
        <strain evidence="2">JCM 16183</strain>
    </source>
</reference>
<dbReference type="EMBL" id="AP025628">
    <property type="protein sequence ID" value="BDG61493.1"/>
    <property type="molecule type" value="Genomic_DNA"/>
</dbReference>
<evidence type="ECO:0000313" key="2">
    <source>
        <dbReference type="EMBL" id="BDG61493.1"/>
    </source>
</evidence>
<evidence type="ECO:0000313" key="3">
    <source>
        <dbReference type="Proteomes" id="UP001163687"/>
    </source>
</evidence>
<dbReference type="SUPFAM" id="SSF46785">
    <property type="entry name" value="Winged helix' DNA-binding domain"/>
    <property type="match status" value="1"/>
</dbReference>
<keyword evidence="3" id="KW-1185">Reference proteome</keyword>
<dbReference type="RefSeq" id="WP_264842137.1">
    <property type="nucleotide sequence ID" value="NZ_AP025628.1"/>
</dbReference>
<name>A0AA35CN72_9FIRM</name>